<protein>
    <submittedName>
        <fullName evidence="1">Uncharacterized protein</fullName>
    </submittedName>
</protein>
<sequence length="68" mass="7357">MRDECCKIVFPKAKPLLPGGSLLGRAKSKRLERDSPVARARTAMAAKSSSLLELSLSIKAKNDNCTIL</sequence>
<evidence type="ECO:0000313" key="1">
    <source>
        <dbReference type="EMBL" id="ETO69011.1"/>
    </source>
</evidence>
<dbReference type="EMBL" id="ANJA01002594">
    <property type="protein sequence ID" value="ETO69011.1"/>
    <property type="molecule type" value="Genomic_DNA"/>
</dbReference>
<name>A0A080ZQV0_PHYNI</name>
<gene>
    <name evidence="1" type="ORF">F444_14292</name>
</gene>
<dbReference type="AlphaFoldDB" id="A0A080ZQV0"/>
<evidence type="ECO:0000313" key="2">
    <source>
        <dbReference type="Proteomes" id="UP000028582"/>
    </source>
</evidence>
<reference evidence="1 2" key="1">
    <citation type="submission" date="2013-11" db="EMBL/GenBank/DDBJ databases">
        <title>The Genome Sequence of Phytophthora parasitica P1976.</title>
        <authorList>
            <consortium name="The Broad Institute Genomics Platform"/>
            <person name="Russ C."/>
            <person name="Tyler B."/>
            <person name="Panabieres F."/>
            <person name="Shan W."/>
            <person name="Tripathy S."/>
            <person name="Grunwald N."/>
            <person name="Machado M."/>
            <person name="Johnson C.S."/>
            <person name="Walker B."/>
            <person name="Young S."/>
            <person name="Zeng Q."/>
            <person name="Gargeya S."/>
            <person name="Fitzgerald M."/>
            <person name="Haas B."/>
            <person name="Abouelleil A."/>
            <person name="Allen A.W."/>
            <person name="Alvarado L."/>
            <person name="Arachchi H.M."/>
            <person name="Berlin A.M."/>
            <person name="Chapman S.B."/>
            <person name="Gainer-Dewar J."/>
            <person name="Goldberg J."/>
            <person name="Griggs A."/>
            <person name="Gujja S."/>
            <person name="Hansen M."/>
            <person name="Howarth C."/>
            <person name="Imamovic A."/>
            <person name="Ireland A."/>
            <person name="Larimer J."/>
            <person name="McCowan C."/>
            <person name="Murphy C."/>
            <person name="Pearson M."/>
            <person name="Poon T.W."/>
            <person name="Priest M."/>
            <person name="Roberts A."/>
            <person name="Saif S."/>
            <person name="Shea T."/>
            <person name="Sisk P."/>
            <person name="Sykes S."/>
            <person name="Wortman J."/>
            <person name="Nusbaum C."/>
            <person name="Birren B."/>
        </authorList>
    </citation>
    <scope>NUCLEOTIDE SEQUENCE [LARGE SCALE GENOMIC DNA]</scope>
    <source>
        <strain evidence="1 2">P1976</strain>
    </source>
</reference>
<proteinExistence type="predicted"/>
<organism evidence="1 2">
    <name type="scientific">Phytophthora nicotianae P1976</name>
    <dbReference type="NCBI Taxonomy" id="1317066"/>
    <lineage>
        <taxon>Eukaryota</taxon>
        <taxon>Sar</taxon>
        <taxon>Stramenopiles</taxon>
        <taxon>Oomycota</taxon>
        <taxon>Peronosporomycetes</taxon>
        <taxon>Peronosporales</taxon>
        <taxon>Peronosporaceae</taxon>
        <taxon>Phytophthora</taxon>
    </lineage>
</organism>
<dbReference type="Proteomes" id="UP000028582">
    <property type="component" value="Unassembled WGS sequence"/>
</dbReference>
<accession>A0A080ZQV0</accession>
<comment type="caution">
    <text evidence="1">The sequence shown here is derived from an EMBL/GenBank/DDBJ whole genome shotgun (WGS) entry which is preliminary data.</text>
</comment>